<reference evidence="9" key="2">
    <citation type="submission" date="2014-07" db="EMBL/GenBank/DDBJ databases">
        <authorList>
            <person name="Hull J."/>
        </authorList>
    </citation>
    <scope>NUCLEOTIDE SEQUENCE</scope>
</reference>
<keyword evidence="9" id="KW-0675">Receptor</keyword>
<sequence length="144" mass="15916">MHDHNIVYRDLKPSNILLDEDGNSKISDLGLAIHIHPDRVLRHIAGTAGYWAPEILQRVGTYKTSDYWSFGVVLYEMLVGARPTSTSSKNVGNTSEDLPDDVASAPPPVARPTIDEMNAVHATDVQNNTQQVVNDRGEEFNYNG</sequence>
<protein>
    <submittedName>
        <fullName evidence="9">G protein-coupled receptor kinase 6</fullName>
    </submittedName>
</protein>
<dbReference type="GO" id="GO:0004674">
    <property type="term" value="F:protein serine/threonine kinase activity"/>
    <property type="evidence" value="ECO:0007669"/>
    <property type="project" value="UniProtKB-KW"/>
</dbReference>
<feature type="compositionally biased region" description="Polar residues" evidence="6">
    <location>
        <begin position="83"/>
        <end position="96"/>
    </location>
</feature>
<reference evidence="9" key="1">
    <citation type="journal article" date="2014" name="PLoS ONE">
        <title>Transcriptome-Based Identification of ABC Transporters in the Western Tarnished Plant Bug Lygus hesperus.</title>
        <authorList>
            <person name="Hull J.J."/>
            <person name="Chaney K."/>
            <person name="Geib S.M."/>
            <person name="Fabrick J.A."/>
            <person name="Brent C.S."/>
            <person name="Walsh D."/>
            <person name="Lavine L.C."/>
        </authorList>
    </citation>
    <scope>NUCLEOTIDE SEQUENCE</scope>
</reference>
<evidence type="ECO:0000256" key="2">
    <source>
        <dbReference type="ARBA" id="ARBA00022679"/>
    </source>
</evidence>
<keyword evidence="2" id="KW-0808">Transferase</keyword>
<dbReference type="Pfam" id="PF00069">
    <property type="entry name" value="Pkinase"/>
    <property type="match status" value="1"/>
</dbReference>
<dbReference type="EMBL" id="GDHC01006175">
    <property type="protein sequence ID" value="JAQ12454.1"/>
    <property type="molecule type" value="Transcribed_RNA"/>
</dbReference>
<evidence type="ECO:0000256" key="3">
    <source>
        <dbReference type="ARBA" id="ARBA00022741"/>
    </source>
</evidence>
<reference evidence="10" key="3">
    <citation type="journal article" date="2016" name="Gigascience">
        <title>De novo construction of an expanded transcriptome assembly for the western tarnished plant bug, Lygus hesperus.</title>
        <authorList>
            <person name="Tassone E.E."/>
            <person name="Geib S.M."/>
            <person name="Hall B."/>
            <person name="Fabrick J.A."/>
            <person name="Brent C.S."/>
            <person name="Hull J.J."/>
        </authorList>
    </citation>
    <scope>NUCLEOTIDE SEQUENCE</scope>
</reference>
<evidence type="ECO:0000313" key="9">
    <source>
        <dbReference type="EMBL" id="JAG10631.1"/>
    </source>
</evidence>
<gene>
    <name evidence="9" type="primary">GRK6_0</name>
    <name evidence="8" type="synonym">GRK6_1</name>
    <name evidence="9" type="ORF">CM83_11472</name>
    <name evidence="8" type="ORF">CM83_11476</name>
    <name evidence="10" type="ORF">g.14246</name>
</gene>
<dbReference type="SMART" id="SM00220">
    <property type="entry name" value="S_TKc"/>
    <property type="match status" value="1"/>
</dbReference>
<keyword evidence="3" id="KW-0547">Nucleotide-binding</keyword>
<keyword evidence="1" id="KW-0723">Serine/threonine-protein kinase</keyword>
<dbReference type="SUPFAM" id="SSF56112">
    <property type="entry name" value="Protein kinase-like (PK-like)"/>
    <property type="match status" value="1"/>
</dbReference>
<organism evidence="9">
    <name type="scientific">Lygus hesperus</name>
    <name type="common">Western plant bug</name>
    <dbReference type="NCBI Taxonomy" id="30085"/>
    <lineage>
        <taxon>Eukaryota</taxon>
        <taxon>Metazoa</taxon>
        <taxon>Ecdysozoa</taxon>
        <taxon>Arthropoda</taxon>
        <taxon>Hexapoda</taxon>
        <taxon>Insecta</taxon>
        <taxon>Pterygota</taxon>
        <taxon>Neoptera</taxon>
        <taxon>Paraneoptera</taxon>
        <taxon>Hemiptera</taxon>
        <taxon>Heteroptera</taxon>
        <taxon>Panheteroptera</taxon>
        <taxon>Cimicomorpha</taxon>
        <taxon>Miridae</taxon>
        <taxon>Mirini</taxon>
        <taxon>Lygus</taxon>
    </lineage>
</organism>
<dbReference type="PROSITE" id="PS50011">
    <property type="entry name" value="PROTEIN_KINASE_DOM"/>
    <property type="match status" value="1"/>
</dbReference>
<evidence type="ECO:0000256" key="1">
    <source>
        <dbReference type="ARBA" id="ARBA00022527"/>
    </source>
</evidence>
<dbReference type="EMBL" id="GBHO01032973">
    <property type="protein sequence ID" value="JAG10631.1"/>
    <property type="molecule type" value="Transcribed_RNA"/>
</dbReference>
<evidence type="ECO:0000259" key="7">
    <source>
        <dbReference type="PROSITE" id="PS50011"/>
    </source>
</evidence>
<feature type="region of interest" description="Disordered" evidence="6">
    <location>
        <begin position="83"/>
        <end position="112"/>
    </location>
</feature>
<dbReference type="AlphaFoldDB" id="A0A0A9WTB7"/>
<dbReference type="InterPro" id="IPR000719">
    <property type="entry name" value="Prot_kinase_dom"/>
</dbReference>
<evidence type="ECO:0000256" key="4">
    <source>
        <dbReference type="ARBA" id="ARBA00022777"/>
    </source>
</evidence>
<dbReference type="GO" id="GO:0005524">
    <property type="term" value="F:ATP binding"/>
    <property type="evidence" value="ECO:0007669"/>
    <property type="project" value="UniProtKB-KW"/>
</dbReference>
<feature type="domain" description="Protein kinase" evidence="7">
    <location>
        <begin position="1"/>
        <end position="144"/>
    </location>
</feature>
<dbReference type="PANTHER" id="PTHR24355">
    <property type="entry name" value="G PROTEIN-COUPLED RECEPTOR KINASE/RIBOSOMAL PROTEIN S6 KINASE"/>
    <property type="match status" value="1"/>
</dbReference>
<accession>A0A0A9WTB7</accession>
<dbReference type="InterPro" id="IPR011009">
    <property type="entry name" value="Kinase-like_dom_sf"/>
</dbReference>
<evidence type="ECO:0000256" key="5">
    <source>
        <dbReference type="ARBA" id="ARBA00022840"/>
    </source>
</evidence>
<dbReference type="EMBL" id="GBHO01032974">
    <property type="protein sequence ID" value="JAG10630.1"/>
    <property type="molecule type" value="Transcribed_RNA"/>
</dbReference>
<proteinExistence type="predicted"/>
<evidence type="ECO:0000256" key="6">
    <source>
        <dbReference type="SAM" id="MobiDB-lite"/>
    </source>
</evidence>
<name>A0A0A9WTB7_LYGHE</name>
<dbReference type="InterPro" id="IPR008271">
    <property type="entry name" value="Ser/Thr_kinase_AS"/>
</dbReference>
<dbReference type="PROSITE" id="PS00108">
    <property type="entry name" value="PROTEIN_KINASE_ST"/>
    <property type="match status" value="1"/>
</dbReference>
<dbReference type="Gene3D" id="1.10.510.10">
    <property type="entry name" value="Transferase(Phosphotransferase) domain 1"/>
    <property type="match status" value="1"/>
</dbReference>
<evidence type="ECO:0000313" key="10">
    <source>
        <dbReference type="EMBL" id="JAQ12454.1"/>
    </source>
</evidence>
<keyword evidence="5" id="KW-0067">ATP-binding</keyword>
<dbReference type="PANTHER" id="PTHR24355:SF18">
    <property type="entry name" value="G PROTEIN-COUPLED RECEPTOR KINASE"/>
    <property type="match status" value="1"/>
</dbReference>
<keyword evidence="4 9" id="KW-0418">Kinase</keyword>
<evidence type="ECO:0000313" key="8">
    <source>
        <dbReference type="EMBL" id="JAG10630.1"/>
    </source>
</evidence>